<dbReference type="InterPro" id="IPR004263">
    <property type="entry name" value="Exostosin"/>
</dbReference>
<evidence type="ECO:0000256" key="6">
    <source>
        <dbReference type="SAM" id="Phobius"/>
    </source>
</evidence>
<keyword evidence="6" id="KW-0472">Membrane</keyword>
<name>A0A1R3KDL2_COCAP</name>
<dbReference type="GO" id="GO:0000139">
    <property type="term" value="C:Golgi membrane"/>
    <property type="evidence" value="ECO:0007669"/>
    <property type="project" value="UniProtKB-SubCell"/>
</dbReference>
<evidence type="ECO:0000256" key="2">
    <source>
        <dbReference type="ARBA" id="ARBA00010271"/>
    </source>
</evidence>
<proteinExistence type="inferred from homology"/>
<evidence type="ECO:0000259" key="7">
    <source>
        <dbReference type="Pfam" id="PF03016"/>
    </source>
</evidence>
<keyword evidence="4" id="KW-0735">Signal-anchor</keyword>
<dbReference type="AlphaFoldDB" id="A0A1R3KDL2"/>
<evidence type="ECO:0000256" key="1">
    <source>
        <dbReference type="ARBA" id="ARBA00004323"/>
    </source>
</evidence>
<feature type="domain" description="Exostosin GT47" evidence="7">
    <location>
        <begin position="914"/>
        <end position="1190"/>
    </location>
</feature>
<dbReference type="InterPro" id="IPR040911">
    <property type="entry name" value="Exostosin_GT47"/>
</dbReference>
<dbReference type="Gramene" id="OMP05129">
    <property type="protein sequence ID" value="OMP05129"/>
    <property type="gene ID" value="CCACVL1_02054"/>
</dbReference>
<sequence>MARSSLLYCCFSLRHLASPSSKSFFYVPATLALFTILSILFHISTTSTLFTSHFHTDKLFVELPHGSSPSSPMTQNVSSFSFHNDSLKNGTFDLPEEAPFKIVDAYGDGGQDGTPSQLITSRSHFGSKGNFDAEAFHDEDIFLEDYREMNKSFKIYVYPHKKNDPFAHAFLPVDFEPGGNYASESYFKKALMKSHFITKDPSKAHLFFLPFSIARLRHDNRVGTGGIQYFIRDYILNISQKYPYWNRTGGADHFYVACHSIGRSAMEKAEEVKLNSIQIVCSSSYFLSGYIAHKDASIPQVWPRTGDPANLTSSTRNKLAFFAGSMNSPVRQKLLKYWRNDSEIAAHFGRLKTPYADELLGSKFCIHVKGFEVNTARIADSLYYGCIPIIIANYYDLPFADILNWKSFSIAVVTIDIPLLKKILQGITSDEYLSLQHNVLKAPLFLSWGSLLLIATQSLSSAEELFYSSRYDPQRKQWSTGSLFGLYGNYVNNTEVYRDKDLFLEDYKEMNRSLKIYIYPHSRDDPFANVLLAVDYDPKGNYASELYFKKVLWKSHFITKDPNEADLFFMPFSMVEMRLDPRIGPEGTQDFIKDYILDISHKYPYWNRTNGADHFYVSCHPIEQHGMDKMFEAKFNVIQVVCSSSYFVAGYIPHKDASIPQIWPRPADPPNFASSKRKQLAFFAGTVNSYVRVALLQAWGNDTDILAHFRQVRTSDADHLLGSKFCLNVKGFEVNSARIADAIHYGCVPVILANHYDLPFADILNWESFSVVVHYMDIPVLKNILQRISLEEYSMLHSNTLKVRRHFQWNDPPVDYDAFYMTMYELWLRRSSIRVRLTASLIFPYQPDHEEMIPFSIDNTAEDLYFDLSRTASYAKQNQWSIGDLFGLFSGETMNNTEIYHDPDIFLQDYKLMNDSFKIFIYPHKADDPFANVLLPVDFDPQGHYASELYFKKSLFKSHFITKDPNEADLFYMPFSIVEMRHDPRIGPEGIQDFIRDYIFNISHTYPYWNRTGGADHFYVACHSISRIAMDKVAEAKQNSIQVVCSSTYFVTGYFPHKDVAMPQIWPKEKDPKKLTSSKRKQLAFFAGQVNSPVRAALLKYWRNDTDIYVHFGRFEKDDGEQQLHSKFCLHVKGFEVNTARITDALHYGCVPVILANHYDLPFADIINWKSFSVVVHYLDIPVLKKILQGISFEEYSWLQSNALKVRKHFKWNVPPVDYDAFYMAMYQLWLRRSSIRVRLSSSKELI</sequence>
<protein>
    <submittedName>
        <fullName evidence="8">Exostosin-like protein</fullName>
    </submittedName>
</protein>
<evidence type="ECO:0000256" key="3">
    <source>
        <dbReference type="ARBA" id="ARBA00022676"/>
    </source>
</evidence>
<dbReference type="OrthoDB" id="1924787at2759"/>
<feature type="transmembrane region" description="Helical" evidence="6">
    <location>
        <begin position="24"/>
        <end position="43"/>
    </location>
</feature>
<comment type="similarity">
    <text evidence="2">Belongs to the glycosyltransferase 47 family.</text>
</comment>
<dbReference type="OMA" id="DHEEMIP"/>
<evidence type="ECO:0000313" key="8">
    <source>
        <dbReference type="EMBL" id="OMP05129.1"/>
    </source>
</evidence>
<keyword evidence="3" id="KW-0328">Glycosyltransferase</keyword>
<evidence type="ECO:0000256" key="5">
    <source>
        <dbReference type="ARBA" id="ARBA00023034"/>
    </source>
</evidence>
<organism evidence="8 9">
    <name type="scientific">Corchorus capsularis</name>
    <name type="common">Jute</name>
    <dbReference type="NCBI Taxonomy" id="210143"/>
    <lineage>
        <taxon>Eukaryota</taxon>
        <taxon>Viridiplantae</taxon>
        <taxon>Streptophyta</taxon>
        <taxon>Embryophyta</taxon>
        <taxon>Tracheophyta</taxon>
        <taxon>Spermatophyta</taxon>
        <taxon>Magnoliopsida</taxon>
        <taxon>eudicotyledons</taxon>
        <taxon>Gunneridae</taxon>
        <taxon>Pentapetalae</taxon>
        <taxon>rosids</taxon>
        <taxon>malvids</taxon>
        <taxon>Malvales</taxon>
        <taxon>Malvaceae</taxon>
        <taxon>Grewioideae</taxon>
        <taxon>Apeibeae</taxon>
        <taxon>Corchorus</taxon>
    </lineage>
</organism>
<evidence type="ECO:0000313" key="9">
    <source>
        <dbReference type="Proteomes" id="UP000188268"/>
    </source>
</evidence>
<dbReference type="GO" id="GO:0016757">
    <property type="term" value="F:glycosyltransferase activity"/>
    <property type="evidence" value="ECO:0007669"/>
    <property type="project" value="UniProtKB-KW"/>
</dbReference>
<feature type="domain" description="Exostosin GT47" evidence="7">
    <location>
        <begin position="511"/>
        <end position="787"/>
    </location>
</feature>
<dbReference type="Pfam" id="PF03016">
    <property type="entry name" value="Exostosin_GT47"/>
    <property type="match status" value="3"/>
</dbReference>
<gene>
    <name evidence="8" type="ORF">CCACVL1_02054</name>
</gene>
<keyword evidence="6" id="KW-1133">Transmembrane helix</keyword>
<reference evidence="8 9" key="1">
    <citation type="submission" date="2013-09" db="EMBL/GenBank/DDBJ databases">
        <title>Corchorus capsularis genome sequencing.</title>
        <authorList>
            <person name="Alam M."/>
            <person name="Haque M.S."/>
            <person name="Islam M.S."/>
            <person name="Emdad E.M."/>
            <person name="Islam M.M."/>
            <person name="Ahmed B."/>
            <person name="Halim A."/>
            <person name="Hossen Q.M.M."/>
            <person name="Hossain M.Z."/>
            <person name="Ahmed R."/>
            <person name="Khan M.M."/>
            <person name="Islam R."/>
            <person name="Rashid M.M."/>
            <person name="Khan S.A."/>
            <person name="Rahman M.S."/>
            <person name="Alam M."/>
        </authorList>
    </citation>
    <scope>NUCLEOTIDE SEQUENCE [LARGE SCALE GENOMIC DNA]</scope>
    <source>
        <strain evidence="9">cv. CVL-1</strain>
        <tissue evidence="8">Whole seedling</tissue>
    </source>
</reference>
<keyword evidence="9" id="KW-1185">Reference proteome</keyword>
<dbReference type="PANTHER" id="PTHR11062:SF274">
    <property type="entry name" value="EXOSTOSIN FAMILY PROTEIN"/>
    <property type="match status" value="1"/>
</dbReference>
<comment type="caution">
    <text evidence="8">The sequence shown here is derived from an EMBL/GenBank/DDBJ whole genome shotgun (WGS) entry which is preliminary data.</text>
</comment>
<keyword evidence="3" id="KW-0808">Transferase</keyword>
<dbReference type="PANTHER" id="PTHR11062">
    <property type="entry name" value="EXOSTOSIN HEPARAN SULFATE GLYCOSYLTRANSFERASE -RELATED"/>
    <property type="match status" value="1"/>
</dbReference>
<keyword evidence="5" id="KW-0333">Golgi apparatus</keyword>
<dbReference type="STRING" id="210143.A0A1R3KDL2"/>
<keyword evidence="6" id="KW-0812">Transmembrane</keyword>
<comment type="subcellular location">
    <subcellularLocation>
        <location evidence="1">Golgi apparatus membrane</location>
        <topology evidence="1">Single-pass type II membrane protein</topology>
    </subcellularLocation>
</comment>
<dbReference type="Proteomes" id="UP000188268">
    <property type="component" value="Unassembled WGS sequence"/>
</dbReference>
<accession>A0A1R3KDL2</accession>
<dbReference type="EMBL" id="AWWV01005499">
    <property type="protein sequence ID" value="OMP05129.1"/>
    <property type="molecule type" value="Genomic_DNA"/>
</dbReference>
<evidence type="ECO:0000256" key="4">
    <source>
        <dbReference type="ARBA" id="ARBA00022968"/>
    </source>
</evidence>
<feature type="domain" description="Exostosin GT47" evidence="7">
    <location>
        <begin position="149"/>
        <end position="426"/>
    </location>
</feature>